<dbReference type="STRING" id="1735162.PeribacterB2_0390"/>
<accession>A0A0S1SNH0</accession>
<dbReference type="Proteomes" id="UP000069135">
    <property type="component" value="Chromosome"/>
</dbReference>
<accession>A0A0S1SUW6</accession>
<feature type="transmembrane region" description="Helical" evidence="2">
    <location>
        <begin position="136"/>
        <end position="158"/>
    </location>
</feature>
<feature type="region of interest" description="Disordered" evidence="1">
    <location>
        <begin position="43"/>
        <end position="63"/>
    </location>
</feature>
<evidence type="ECO:0000313" key="4">
    <source>
        <dbReference type="Proteomes" id="UP000069135"/>
    </source>
</evidence>
<feature type="transmembrane region" description="Helical" evidence="2">
    <location>
        <begin position="99"/>
        <end position="116"/>
    </location>
</feature>
<dbReference type="EMBL" id="CP013065">
    <property type="protein sequence ID" value="ALM13085.1"/>
    <property type="molecule type" value="Genomic_DNA"/>
</dbReference>
<proteinExistence type="predicted"/>
<reference evidence="3 4" key="2">
    <citation type="journal article" date="2016" name="PeerJ">
        <title>Analysis of five complete genome sequences for members of the class Peribacteria in the recently recognized Peregrinibacteria bacterial phylum.</title>
        <authorList>
            <person name="Anantharaman K."/>
            <person name="Brown C.T."/>
            <person name="Burstein D."/>
            <person name="Castelle C.J."/>
            <person name="Probst A.J."/>
            <person name="Thomas B.C."/>
            <person name="Williams K.H."/>
            <person name="Banfield J.F."/>
        </authorList>
    </citation>
    <scope>NUCLEOTIDE SEQUENCE [LARGE SCALE GENOMIC DNA]</scope>
    <source>
        <strain evidence="3">RIFOXYD1_FULL_PER-ii_59_16</strain>
    </source>
</reference>
<keyword evidence="2" id="KW-1133">Transmembrane helix</keyword>
<sequence>MPQFTYTAIQSDGQRVTGNIEAFSLQAAREALRQMHLIPEELHEETAAGSPPAAPPPERPVEELLSPMPAVSPAQETAAPTAQARAAEERTYFPLLDTLRLYAGWLLAWYCIVYALGSYQHSRPLPFRVPYVEGLFLSPLVLSFTFAAYLFLLFSGLWQLLGKKWMSGVLLLAIGIAVFVVYRMNVV</sequence>
<feature type="transmembrane region" description="Helical" evidence="2">
    <location>
        <begin position="165"/>
        <end position="184"/>
    </location>
</feature>
<accession>A0A0S1SM40</accession>
<name>A0A0S1SNH0_9BACT</name>
<accession>A0A0S1SUL8</accession>
<organism evidence="3 4">
    <name type="scientific">Candidatus Peribacter riflensis</name>
    <dbReference type="NCBI Taxonomy" id="1735162"/>
    <lineage>
        <taxon>Bacteria</taxon>
        <taxon>Candidatus Peregrinibacteriota</taxon>
        <taxon>Candidatus Peribacteria</taxon>
        <taxon>Candidatus Peribacterales</taxon>
        <taxon>Candidatus Peribacteraceae</taxon>
        <taxon>Candidatus Peribacter</taxon>
    </lineage>
</organism>
<accession>A0A0S1SAY8</accession>
<evidence type="ECO:0000313" key="3">
    <source>
        <dbReference type="EMBL" id="ALM13085.1"/>
    </source>
</evidence>
<dbReference type="KEGG" id="prf:PeribacterA2_0390"/>
<reference evidence="4" key="1">
    <citation type="submission" date="2015-10" db="EMBL/GenBank/DDBJ databases">
        <title>Analysis of five complete genome sequences for members of the class Peribacteria in the recently recognized Peregrinibacteria bacterial phylum.</title>
        <authorList>
            <person name="Anantharaman K."/>
            <person name="Brown C.T."/>
            <person name="Burstein D."/>
            <person name="Castelle C.J."/>
            <person name="Probst A.J."/>
            <person name="Thomas B.C."/>
            <person name="Williams K.H."/>
            <person name="Banfield J.F."/>
        </authorList>
    </citation>
    <scope>NUCLEOTIDE SEQUENCE [LARGE SCALE GENOMIC DNA]</scope>
</reference>
<protein>
    <submittedName>
        <fullName evidence="3">Uncharacterized protein</fullName>
    </submittedName>
</protein>
<dbReference type="AlphaFoldDB" id="A0A0S1SNH0"/>
<keyword evidence="2" id="KW-0812">Transmembrane</keyword>
<gene>
    <name evidence="3" type="ORF">PeribacterD1_0390</name>
</gene>
<evidence type="ECO:0000256" key="2">
    <source>
        <dbReference type="SAM" id="Phobius"/>
    </source>
</evidence>
<keyword evidence="2" id="KW-0472">Membrane</keyword>
<evidence type="ECO:0000256" key="1">
    <source>
        <dbReference type="SAM" id="MobiDB-lite"/>
    </source>
</evidence>